<feature type="signal peptide" evidence="1">
    <location>
        <begin position="1"/>
        <end position="23"/>
    </location>
</feature>
<proteinExistence type="predicted"/>
<dbReference type="Proteomes" id="UP000295611">
    <property type="component" value="Unassembled WGS sequence"/>
</dbReference>
<name>A0A4V3DUW3_9NEIS</name>
<dbReference type="InterPro" id="IPR021604">
    <property type="entry name" value="CopK"/>
</dbReference>
<dbReference type="InterPro" id="IPR038644">
    <property type="entry name" value="CopK_sf"/>
</dbReference>
<evidence type="ECO:0000313" key="2">
    <source>
        <dbReference type="EMBL" id="TDR77837.1"/>
    </source>
</evidence>
<dbReference type="RefSeq" id="WP_133681512.1">
    <property type="nucleotide sequence ID" value="NZ_SNZP01000009.1"/>
</dbReference>
<accession>A0A4V3DUW3</accession>
<evidence type="ECO:0000313" key="3">
    <source>
        <dbReference type="Proteomes" id="UP000295611"/>
    </source>
</evidence>
<evidence type="ECO:0000256" key="1">
    <source>
        <dbReference type="SAM" id="SignalP"/>
    </source>
</evidence>
<keyword evidence="1" id="KW-0732">Signal</keyword>
<feature type="chain" id="PRO_5020963507" evidence="1">
    <location>
        <begin position="24"/>
        <end position="93"/>
    </location>
</feature>
<dbReference type="OrthoDB" id="5297628at2"/>
<dbReference type="Gene3D" id="2.40.10.300">
    <property type="entry name" value="Copper resistance protein K"/>
    <property type="match status" value="1"/>
</dbReference>
<comment type="caution">
    <text evidence="2">The sequence shown here is derived from an EMBL/GenBank/DDBJ whole genome shotgun (WGS) entry which is preliminary data.</text>
</comment>
<protein>
    <submittedName>
        <fullName evidence="2">Copper resistance protein K</fullName>
    </submittedName>
</protein>
<dbReference type="EMBL" id="SNZP01000009">
    <property type="protein sequence ID" value="TDR77837.1"/>
    <property type="molecule type" value="Genomic_DNA"/>
</dbReference>
<gene>
    <name evidence="2" type="ORF">DFP86_10977</name>
</gene>
<organism evidence="2 3">
    <name type="scientific">Paludibacterium purpuratum</name>
    <dbReference type="NCBI Taxonomy" id="1144873"/>
    <lineage>
        <taxon>Bacteria</taxon>
        <taxon>Pseudomonadati</taxon>
        <taxon>Pseudomonadota</taxon>
        <taxon>Betaproteobacteria</taxon>
        <taxon>Neisseriales</taxon>
        <taxon>Chromobacteriaceae</taxon>
        <taxon>Paludibacterium</taxon>
    </lineage>
</organism>
<dbReference type="GO" id="GO:0046872">
    <property type="term" value="F:metal ion binding"/>
    <property type="evidence" value="ECO:0007669"/>
    <property type="project" value="InterPro"/>
</dbReference>
<reference evidence="2 3" key="1">
    <citation type="submission" date="2019-03" db="EMBL/GenBank/DDBJ databases">
        <title>Genomic Encyclopedia of Type Strains, Phase III (KMG-III): the genomes of soil and plant-associated and newly described type strains.</title>
        <authorList>
            <person name="Whitman W."/>
        </authorList>
    </citation>
    <scope>NUCLEOTIDE SEQUENCE [LARGE SCALE GENOMIC DNA]</scope>
    <source>
        <strain evidence="2 3">CECT 8976</strain>
    </source>
</reference>
<dbReference type="AlphaFoldDB" id="A0A4V3DUW3"/>
<keyword evidence="3" id="KW-1185">Reference proteome</keyword>
<sequence>MKKFALRACLLGLMLGTASSAFAYEFSVTQTGMQNGATLYVFNDGKMSMTNEYGHVVSMPVGTLMQSKDGRQIAMDSNETARLVAYLHLDHKR</sequence>
<dbReference type="Pfam" id="PF11525">
    <property type="entry name" value="CopK"/>
    <property type="match status" value="1"/>
</dbReference>